<sequence>MGKFEDIFGNFAFLGLMILALFSVIVIVQRDNEASQPLIDNELISSSYEGLNETIGGLEGTSATQYDLFSKDKPTPGLGAIVMFTIVGIGKTFGNMIFTIFTLVIKVPLIVLGIDQTIIAMIISFLTISVVIALWIVYKFGG</sequence>
<gene>
    <name evidence="2" type="ORF">S01H4_51374</name>
</gene>
<evidence type="ECO:0000256" key="1">
    <source>
        <dbReference type="SAM" id="Phobius"/>
    </source>
</evidence>
<dbReference type="EMBL" id="BART01029249">
    <property type="protein sequence ID" value="GAG98943.1"/>
    <property type="molecule type" value="Genomic_DNA"/>
</dbReference>
<reference evidence="2" key="1">
    <citation type="journal article" date="2014" name="Front. Microbiol.">
        <title>High frequency of phylogenetically diverse reductive dehalogenase-homologous genes in deep subseafloor sedimentary metagenomes.</title>
        <authorList>
            <person name="Kawai M."/>
            <person name="Futagami T."/>
            <person name="Toyoda A."/>
            <person name="Takaki Y."/>
            <person name="Nishi S."/>
            <person name="Hori S."/>
            <person name="Arai W."/>
            <person name="Tsubouchi T."/>
            <person name="Morono Y."/>
            <person name="Uchiyama I."/>
            <person name="Ito T."/>
            <person name="Fujiyama A."/>
            <person name="Inagaki F."/>
            <person name="Takami H."/>
        </authorList>
    </citation>
    <scope>NUCLEOTIDE SEQUENCE</scope>
    <source>
        <strain evidence="2">Expedition CK06-06</strain>
    </source>
</reference>
<keyword evidence="1" id="KW-0472">Membrane</keyword>
<keyword evidence="1" id="KW-0812">Transmembrane</keyword>
<accession>X1CS72</accession>
<organism evidence="2">
    <name type="scientific">marine sediment metagenome</name>
    <dbReference type="NCBI Taxonomy" id="412755"/>
    <lineage>
        <taxon>unclassified sequences</taxon>
        <taxon>metagenomes</taxon>
        <taxon>ecological metagenomes</taxon>
    </lineage>
</organism>
<name>X1CS72_9ZZZZ</name>
<dbReference type="AlphaFoldDB" id="X1CS72"/>
<feature type="transmembrane region" description="Helical" evidence="1">
    <location>
        <begin position="117"/>
        <end position="138"/>
    </location>
</feature>
<protein>
    <submittedName>
        <fullName evidence="2">Uncharacterized protein</fullName>
    </submittedName>
</protein>
<feature type="transmembrane region" description="Helical" evidence="1">
    <location>
        <begin position="7"/>
        <end position="28"/>
    </location>
</feature>
<evidence type="ECO:0000313" key="2">
    <source>
        <dbReference type="EMBL" id="GAG98943.1"/>
    </source>
</evidence>
<feature type="transmembrane region" description="Helical" evidence="1">
    <location>
        <begin position="78"/>
        <end position="105"/>
    </location>
</feature>
<keyword evidence="1" id="KW-1133">Transmembrane helix</keyword>
<comment type="caution">
    <text evidence="2">The sequence shown here is derived from an EMBL/GenBank/DDBJ whole genome shotgun (WGS) entry which is preliminary data.</text>
</comment>
<proteinExistence type="predicted"/>